<dbReference type="PROSITE" id="PS50157">
    <property type="entry name" value="ZINC_FINGER_C2H2_2"/>
    <property type="match status" value="6"/>
</dbReference>
<feature type="domain" description="C2H2-type" evidence="7">
    <location>
        <begin position="391"/>
        <end position="418"/>
    </location>
</feature>
<name>A0AAV5UT18_9BILA</name>
<keyword evidence="2" id="KW-0677">Repeat</keyword>
<feature type="domain" description="C2H2-type" evidence="7">
    <location>
        <begin position="419"/>
        <end position="446"/>
    </location>
</feature>
<dbReference type="FunFam" id="3.30.160.60:FF:002455">
    <property type="entry name" value="FI03704p"/>
    <property type="match status" value="1"/>
</dbReference>
<feature type="region of interest" description="Disordered" evidence="6">
    <location>
        <begin position="303"/>
        <end position="323"/>
    </location>
</feature>
<evidence type="ECO:0000313" key="9">
    <source>
        <dbReference type="Proteomes" id="UP001432322"/>
    </source>
</evidence>
<feature type="region of interest" description="Disordered" evidence="6">
    <location>
        <begin position="133"/>
        <end position="232"/>
    </location>
</feature>
<dbReference type="GO" id="GO:0008270">
    <property type="term" value="F:zinc ion binding"/>
    <property type="evidence" value="ECO:0007669"/>
    <property type="project" value="UniProtKB-KW"/>
</dbReference>
<evidence type="ECO:0000256" key="5">
    <source>
        <dbReference type="PROSITE-ProRule" id="PRU00042"/>
    </source>
</evidence>
<protein>
    <recommendedName>
        <fullName evidence="7">C2H2-type domain-containing protein</fullName>
    </recommendedName>
</protein>
<dbReference type="InterPro" id="IPR013087">
    <property type="entry name" value="Znf_C2H2_type"/>
</dbReference>
<keyword evidence="1" id="KW-0479">Metal-binding</keyword>
<feature type="domain" description="C2H2-type" evidence="7">
    <location>
        <begin position="489"/>
        <end position="516"/>
    </location>
</feature>
<dbReference type="PANTHER" id="PTHR16515:SF58">
    <property type="entry name" value="ZINC FINGER PROTEIN 22"/>
    <property type="match status" value="1"/>
</dbReference>
<evidence type="ECO:0000256" key="6">
    <source>
        <dbReference type="SAM" id="MobiDB-lite"/>
    </source>
</evidence>
<feature type="compositionally biased region" description="Basic and acidic residues" evidence="6">
    <location>
        <begin position="168"/>
        <end position="178"/>
    </location>
</feature>
<feature type="compositionally biased region" description="Basic and acidic residues" evidence="6">
    <location>
        <begin position="187"/>
        <end position="198"/>
    </location>
</feature>
<dbReference type="SUPFAM" id="SSF57667">
    <property type="entry name" value="beta-beta-alpha zinc fingers"/>
    <property type="match status" value="3"/>
</dbReference>
<sequence>GFQPQVAMNATDNEQFKQWKEQATQLTDSDPLGNLLSKGFDLMATLMKNRPGSAIAMAVVSMESERRVVEMFDKRKNEATRRVLYGFFDATLMAIRSLMENERIVVVDETNEINGVDDSMEEDGSVLLDDATTVDAANGESMAVKDELYDPDDSYNDGPPGEDANEAQTDRDDDHAADASDAAPDDAATHEDAVKGARDAMQLPPQPLPSEGRPKRRISKPIGYWKKDKSEMAHEDQRAAELMRDSGETTIVVKRGAKIDVQAKPVGRSNGELKTPQSVIARVEVMGEDDQVYEMKEELCEFSDIDEEEEEERGDEEGSGAAPTATVASLLAAAAAAAPSTSRGLPPTTSMSIGTKGKQLFYCEICQPASAFTQLHNLKTHMRSHVNNRRYKCELCQTRFTRSEHLKRHQKSKCDDRPFLCTICGKRFELEQTLKDHEVLHEHQKAQKGKVAYAKSESGLYECAHCPQTYEYVCHLERHMRIHTGERPFVCDTCSKRFIQLTSLTQHKLTHSGERPHACPHCAVRFVGRNALNAHLKKTHALPPYACAHCADRFHKMLEWKAHEKSAHPHTVTGKSLKIEST</sequence>
<dbReference type="GO" id="GO:0005634">
    <property type="term" value="C:nucleus"/>
    <property type="evidence" value="ECO:0007669"/>
    <property type="project" value="UniProtKB-ARBA"/>
</dbReference>
<reference evidence="8" key="1">
    <citation type="submission" date="2023-10" db="EMBL/GenBank/DDBJ databases">
        <title>Genome assembly of Pristionchus species.</title>
        <authorList>
            <person name="Yoshida K."/>
            <person name="Sommer R.J."/>
        </authorList>
    </citation>
    <scope>NUCLEOTIDE SEQUENCE</scope>
    <source>
        <strain evidence="8">RS5133</strain>
    </source>
</reference>
<dbReference type="InterPro" id="IPR036236">
    <property type="entry name" value="Znf_C2H2_sf"/>
</dbReference>
<accession>A0AAV5UT18</accession>
<feature type="non-terminal residue" evidence="8">
    <location>
        <position position="1"/>
    </location>
</feature>
<dbReference type="EMBL" id="BTSY01000001">
    <property type="protein sequence ID" value="GMT08919.1"/>
    <property type="molecule type" value="Genomic_DNA"/>
</dbReference>
<evidence type="ECO:0000256" key="1">
    <source>
        <dbReference type="ARBA" id="ARBA00022723"/>
    </source>
</evidence>
<dbReference type="Proteomes" id="UP001432322">
    <property type="component" value="Unassembled WGS sequence"/>
</dbReference>
<dbReference type="AlphaFoldDB" id="A0AAV5UT18"/>
<dbReference type="PANTHER" id="PTHR16515">
    <property type="entry name" value="PR DOMAIN ZINC FINGER PROTEIN"/>
    <property type="match status" value="1"/>
</dbReference>
<dbReference type="FunFam" id="3.30.160.60:FF:000446">
    <property type="entry name" value="Zinc finger protein"/>
    <property type="match status" value="1"/>
</dbReference>
<proteinExistence type="predicted"/>
<comment type="caution">
    <text evidence="8">The sequence shown here is derived from an EMBL/GenBank/DDBJ whole genome shotgun (WGS) entry which is preliminary data.</text>
</comment>
<keyword evidence="9" id="KW-1185">Reference proteome</keyword>
<dbReference type="SMART" id="SM00355">
    <property type="entry name" value="ZnF_C2H2"/>
    <property type="match status" value="7"/>
</dbReference>
<feature type="domain" description="C2H2-type" evidence="7">
    <location>
        <begin position="361"/>
        <end position="390"/>
    </location>
</feature>
<evidence type="ECO:0000256" key="4">
    <source>
        <dbReference type="ARBA" id="ARBA00022833"/>
    </source>
</evidence>
<gene>
    <name evidence="8" type="ORF">PFISCL1PPCAC_216</name>
</gene>
<keyword evidence="3 5" id="KW-0863">Zinc-finger</keyword>
<keyword evidence="4" id="KW-0862">Zinc</keyword>
<dbReference type="GO" id="GO:0000122">
    <property type="term" value="P:negative regulation of transcription by RNA polymerase II"/>
    <property type="evidence" value="ECO:0007669"/>
    <property type="project" value="UniProtKB-ARBA"/>
</dbReference>
<evidence type="ECO:0000259" key="7">
    <source>
        <dbReference type="PROSITE" id="PS50157"/>
    </source>
</evidence>
<dbReference type="PROSITE" id="PS00028">
    <property type="entry name" value="ZINC_FINGER_C2H2_1"/>
    <property type="match status" value="5"/>
</dbReference>
<organism evidence="8 9">
    <name type="scientific">Pristionchus fissidentatus</name>
    <dbReference type="NCBI Taxonomy" id="1538716"/>
    <lineage>
        <taxon>Eukaryota</taxon>
        <taxon>Metazoa</taxon>
        <taxon>Ecdysozoa</taxon>
        <taxon>Nematoda</taxon>
        <taxon>Chromadorea</taxon>
        <taxon>Rhabditida</taxon>
        <taxon>Rhabditina</taxon>
        <taxon>Diplogasteromorpha</taxon>
        <taxon>Diplogasteroidea</taxon>
        <taxon>Neodiplogasteridae</taxon>
        <taxon>Pristionchus</taxon>
    </lineage>
</organism>
<feature type="domain" description="C2H2-type" evidence="7">
    <location>
        <begin position="461"/>
        <end position="488"/>
    </location>
</feature>
<evidence type="ECO:0000256" key="3">
    <source>
        <dbReference type="ARBA" id="ARBA00022771"/>
    </source>
</evidence>
<dbReference type="InterPro" id="IPR050331">
    <property type="entry name" value="Zinc_finger"/>
</dbReference>
<evidence type="ECO:0000256" key="2">
    <source>
        <dbReference type="ARBA" id="ARBA00022737"/>
    </source>
</evidence>
<feature type="compositionally biased region" description="Acidic residues" evidence="6">
    <location>
        <begin position="303"/>
        <end position="318"/>
    </location>
</feature>
<dbReference type="Pfam" id="PF00096">
    <property type="entry name" value="zf-C2H2"/>
    <property type="match status" value="3"/>
</dbReference>
<dbReference type="Gene3D" id="3.30.160.60">
    <property type="entry name" value="Classic Zinc Finger"/>
    <property type="match status" value="5"/>
</dbReference>
<evidence type="ECO:0000313" key="8">
    <source>
        <dbReference type="EMBL" id="GMT08919.1"/>
    </source>
</evidence>
<feature type="domain" description="C2H2-type" evidence="7">
    <location>
        <begin position="517"/>
        <end position="541"/>
    </location>
</feature>